<evidence type="ECO:0000313" key="2">
    <source>
        <dbReference type="Proteomes" id="UP000005396"/>
    </source>
</evidence>
<name>A8RUQ7_ENTBW</name>
<dbReference type="PaxDb" id="411902-CLOBOL_04092"/>
<dbReference type="AlphaFoldDB" id="A8RUQ7"/>
<dbReference type="EMBL" id="ABCC02000033">
    <property type="protein sequence ID" value="EDP15921.1"/>
    <property type="molecule type" value="Genomic_DNA"/>
</dbReference>
<organism evidence="1 2">
    <name type="scientific">Enterocloster bolteae (strain ATCC BAA-613 / DSM 15670 / CCUG 46953 / JCM 12243 / WAL 16351)</name>
    <name type="common">Clostridium bolteae</name>
    <dbReference type="NCBI Taxonomy" id="411902"/>
    <lineage>
        <taxon>Bacteria</taxon>
        <taxon>Bacillati</taxon>
        <taxon>Bacillota</taxon>
        <taxon>Clostridia</taxon>
        <taxon>Lachnospirales</taxon>
        <taxon>Lachnospiraceae</taxon>
        <taxon>Enterocloster</taxon>
    </lineage>
</organism>
<dbReference type="Proteomes" id="UP000005396">
    <property type="component" value="Unassembled WGS sequence"/>
</dbReference>
<gene>
    <name evidence="1" type="ORF">CLOBOL_04092</name>
</gene>
<protein>
    <submittedName>
        <fullName evidence="1">Uncharacterized protein</fullName>
    </submittedName>
</protein>
<accession>A8RUQ7</accession>
<comment type="caution">
    <text evidence="1">The sequence shown here is derived from an EMBL/GenBank/DDBJ whole genome shotgun (WGS) entry which is preliminary data.</text>
</comment>
<sequence length="39" mass="4855">MILYQSETSVQQDNFWYDMLSERSGLPDLHWVWMIYSKR</sequence>
<reference evidence="1 2" key="1">
    <citation type="submission" date="2007-08" db="EMBL/GenBank/DDBJ databases">
        <authorList>
            <person name="Fulton L."/>
            <person name="Clifton S."/>
            <person name="Fulton B."/>
            <person name="Xu J."/>
            <person name="Minx P."/>
            <person name="Pepin K.H."/>
            <person name="Johnson M."/>
            <person name="Thiruvilangam P."/>
            <person name="Bhonagiri V."/>
            <person name="Nash W.E."/>
            <person name="Mardis E.R."/>
            <person name="Wilson R.K."/>
        </authorList>
    </citation>
    <scope>NUCLEOTIDE SEQUENCE [LARGE SCALE GENOMIC DNA]</scope>
    <source>
        <strain evidence="2">ATCC BAA-613 / DSM 15670 / CCUG 46953 / JCM 12243 / WAL 16351</strain>
    </source>
</reference>
<proteinExistence type="predicted"/>
<evidence type="ECO:0000313" key="1">
    <source>
        <dbReference type="EMBL" id="EDP15921.1"/>
    </source>
</evidence>
<dbReference type="HOGENOM" id="CLU_3307279_0_0_9"/>
<reference evidence="1 2" key="2">
    <citation type="submission" date="2007-09" db="EMBL/GenBank/DDBJ databases">
        <title>Draft genome sequence of Clostridium bolteae (ATCC BAA-613).</title>
        <authorList>
            <person name="Sudarsanam P."/>
            <person name="Ley R."/>
            <person name="Guruge J."/>
            <person name="Turnbaugh P.J."/>
            <person name="Mahowald M."/>
            <person name="Liep D."/>
            <person name="Gordon J."/>
        </authorList>
    </citation>
    <scope>NUCLEOTIDE SEQUENCE [LARGE SCALE GENOMIC DNA]</scope>
    <source>
        <strain evidence="2">ATCC BAA-613 / DSM 15670 / CCUG 46953 / JCM 12243 / WAL 16351</strain>
    </source>
</reference>